<dbReference type="InterPro" id="IPR036397">
    <property type="entry name" value="RNaseH_sf"/>
</dbReference>
<organism evidence="2 3">
    <name type="scientific">Falsiroseomonas stagni DSM 19981</name>
    <dbReference type="NCBI Taxonomy" id="1123062"/>
    <lineage>
        <taxon>Bacteria</taxon>
        <taxon>Pseudomonadati</taxon>
        <taxon>Pseudomonadota</taxon>
        <taxon>Alphaproteobacteria</taxon>
        <taxon>Acetobacterales</taxon>
        <taxon>Roseomonadaceae</taxon>
        <taxon>Falsiroseomonas</taxon>
    </lineage>
</organism>
<dbReference type="GO" id="GO:0004519">
    <property type="term" value="F:endonuclease activity"/>
    <property type="evidence" value="ECO:0007669"/>
    <property type="project" value="UniProtKB-KW"/>
</dbReference>
<evidence type="ECO:0000259" key="1">
    <source>
        <dbReference type="Pfam" id="PF13358"/>
    </source>
</evidence>
<name>A0A1I4FKT0_9PROT</name>
<keyword evidence="3" id="KW-1185">Reference proteome</keyword>
<keyword evidence="2" id="KW-0540">Nuclease</keyword>
<dbReference type="STRING" id="1123062.SAMN02745775_1422"/>
<dbReference type="Proteomes" id="UP000199473">
    <property type="component" value="Unassembled WGS sequence"/>
</dbReference>
<gene>
    <name evidence="2" type="ORF">SAMN02745775_1422</name>
</gene>
<sequence length="118" mass="12846">MLPLANGAAMTLHLAEISRLVAPGAHAVVTLDGAGWHQTGGKLRVPDNVSLLPLPPYSPELNPVENVWQYLRQNQLSNRVFEAYEAIVDACCTAWNALTDDPARITSIATRDWAQVTV</sequence>
<dbReference type="Pfam" id="PF13358">
    <property type="entry name" value="DDE_3"/>
    <property type="match status" value="1"/>
</dbReference>
<protein>
    <submittedName>
        <fullName evidence="2">DDE superfamily endonuclease</fullName>
    </submittedName>
</protein>
<accession>A0A1I4FKT0</accession>
<reference evidence="2 3" key="1">
    <citation type="submission" date="2016-10" db="EMBL/GenBank/DDBJ databases">
        <authorList>
            <person name="de Groot N.N."/>
        </authorList>
    </citation>
    <scope>NUCLEOTIDE SEQUENCE [LARGE SCALE GENOMIC DNA]</scope>
    <source>
        <strain evidence="2 3">DSM 19981</strain>
    </source>
</reference>
<feature type="domain" description="Tc1-like transposase DDE" evidence="1">
    <location>
        <begin position="8"/>
        <end position="86"/>
    </location>
</feature>
<evidence type="ECO:0000313" key="2">
    <source>
        <dbReference type="EMBL" id="SFL17930.1"/>
    </source>
</evidence>
<proteinExistence type="predicted"/>
<dbReference type="Gene3D" id="3.30.420.10">
    <property type="entry name" value="Ribonuclease H-like superfamily/Ribonuclease H"/>
    <property type="match status" value="1"/>
</dbReference>
<dbReference type="AlphaFoldDB" id="A0A1I4FKT0"/>
<dbReference type="InterPro" id="IPR038717">
    <property type="entry name" value="Tc1-like_DDE_dom"/>
</dbReference>
<dbReference type="GO" id="GO:0003676">
    <property type="term" value="F:nucleic acid binding"/>
    <property type="evidence" value="ECO:0007669"/>
    <property type="project" value="InterPro"/>
</dbReference>
<keyword evidence="2" id="KW-0378">Hydrolase</keyword>
<evidence type="ECO:0000313" key="3">
    <source>
        <dbReference type="Proteomes" id="UP000199473"/>
    </source>
</evidence>
<dbReference type="EMBL" id="FOSQ01000042">
    <property type="protein sequence ID" value="SFL17930.1"/>
    <property type="molecule type" value="Genomic_DNA"/>
</dbReference>
<keyword evidence="2" id="KW-0255">Endonuclease</keyword>